<dbReference type="RefSeq" id="WP_153089437.1">
    <property type="nucleotide sequence ID" value="NZ_VZAH01000058.1"/>
</dbReference>
<dbReference type="EMBL" id="VZAH01000058">
    <property type="protein sequence ID" value="MQP13931.1"/>
    <property type="molecule type" value="Genomic_DNA"/>
</dbReference>
<reference evidence="3 4" key="1">
    <citation type="submission" date="2019-09" db="EMBL/GenBank/DDBJ databases">
        <title>Distinct polysaccharide growth profiles of human intestinal Prevotella copri isolates.</title>
        <authorList>
            <person name="Fehlner-Peach H."/>
            <person name="Magnabosco C."/>
            <person name="Raghavan V."/>
            <person name="Scher J.U."/>
            <person name="Tett A."/>
            <person name="Cox L.M."/>
            <person name="Gottsegen C."/>
            <person name="Watters A."/>
            <person name="Wiltshire- Gordon J.D."/>
            <person name="Segata N."/>
            <person name="Bonneau R."/>
            <person name="Littman D.R."/>
        </authorList>
    </citation>
    <scope>NUCLEOTIDE SEQUENCE [LARGE SCALE GENOMIC DNA]</scope>
    <source>
        <strain evidence="4">iAA917</strain>
    </source>
</reference>
<evidence type="ECO:0000313" key="4">
    <source>
        <dbReference type="Proteomes" id="UP000477980"/>
    </source>
</evidence>
<dbReference type="InterPro" id="IPR041206">
    <property type="entry name" value="HEPN/RES_NTD1"/>
</dbReference>
<dbReference type="Pfam" id="PF08808">
    <property type="entry name" value="RES"/>
    <property type="match status" value="1"/>
</dbReference>
<feature type="domain" description="RES" evidence="1">
    <location>
        <begin position="225"/>
        <end position="385"/>
    </location>
</feature>
<dbReference type="Pfam" id="PF18870">
    <property type="entry name" value="HEPN_RES_NTD1"/>
    <property type="match status" value="1"/>
</dbReference>
<protein>
    <submittedName>
        <fullName evidence="3">RES family NAD+ phosphorylase</fullName>
    </submittedName>
</protein>
<comment type="caution">
    <text evidence="3">The sequence shown here is derived from an EMBL/GenBank/DDBJ whole genome shotgun (WGS) entry which is preliminary data.</text>
</comment>
<evidence type="ECO:0000313" key="3">
    <source>
        <dbReference type="EMBL" id="MQP13931.1"/>
    </source>
</evidence>
<evidence type="ECO:0000259" key="1">
    <source>
        <dbReference type="Pfam" id="PF08808"/>
    </source>
</evidence>
<sequence length="410" mass="47754">MGWVKKHMMDMQENGDWPSRDLADKYVCTCHFEDKYLNEIIQSHGKQGTCSYCGKKSVVCDMKTLCEQIVWKIGLYYQPLDNAGLYLADDFYDDEQEVIPGFKRIGEYVVPNKLTYFDSVDKLMDGLDLTTDDDDLNDDIKSCFTTEQWISSDIYDEDRRIKYANQWDRFVDMVTHHGRFTFLATPEFKNIIQENKGKSDDILSVLSDLIIEQGLVKTLFKGMKLYRARKVDDAKVEYAFEDITSPPDDCAFPNRMSPAGISMFYASFEKETASNECIGGESKGLIVGTFETAKDLKVIDLTTIPEQSFWVKNWQENQFLHHFNENITKRVDPKDTNHLQYIPTQVFTEFLRYMFRDDKGQQVDGLIYGSSKTKEKNIVLFCNQKESEKFIDKNVKIEKFERTINWKALK</sequence>
<dbReference type="InterPro" id="IPR014914">
    <property type="entry name" value="RES_dom"/>
</dbReference>
<gene>
    <name evidence="3" type="ORF">F7D25_05815</name>
</gene>
<feature type="domain" description="HEPN/RES N-terminal" evidence="2">
    <location>
        <begin position="44"/>
        <end position="184"/>
    </location>
</feature>
<dbReference type="AlphaFoldDB" id="A0A6G1VMQ5"/>
<dbReference type="OrthoDB" id="648213at2"/>
<dbReference type="Proteomes" id="UP000477980">
    <property type="component" value="Unassembled WGS sequence"/>
</dbReference>
<accession>A0A6G1VMQ5</accession>
<name>A0A6G1VMQ5_9BACT</name>
<evidence type="ECO:0000259" key="2">
    <source>
        <dbReference type="Pfam" id="PF18870"/>
    </source>
</evidence>
<proteinExistence type="predicted"/>
<organism evidence="3 4">
    <name type="scientific">Segatella copri</name>
    <dbReference type="NCBI Taxonomy" id="165179"/>
    <lineage>
        <taxon>Bacteria</taxon>
        <taxon>Pseudomonadati</taxon>
        <taxon>Bacteroidota</taxon>
        <taxon>Bacteroidia</taxon>
        <taxon>Bacteroidales</taxon>
        <taxon>Prevotellaceae</taxon>
        <taxon>Segatella</taxon>
    </lineage>
</organism>